<feature type="coiled-coil region" evidence="1">
    <location>
        <begin position="20"/>
        <end position="47"/>
    </location>
</feature>
<keyword evidence="1" id="KW-0175">Coiled coil</keyword>
<name>A0A7W9UML4_9NOCA</name>
<accession>A0A7W9UML4</accession>
<evidence type="ECO:0000313" key="2">
    <source>
        <dbReference type="EMBL" id="MBB5917880.1"/>
    </source>
</evidence>
<protein>
    <submittedName>
        <fullName evidence="2">Uncharacterized protein</fullName>
    </submittedName>
</protein>
<keyword evidence="3" id="KW-1185">Reference proteome</keyword>
<reference evidence="2 3" key="1">
    <citation type="submission" date="2020-08" db="EMBL/GenBank/DDBJ databases">
        <title>Sequencing the genomes of 1000 actinobacteria strains.</title>
        <authorList>
            <person name="Klenk H.-P."/>
        </authorList>
    </citation>
    <scope>NUCLEOTIDE SEQUENCE [LARGE SCALE GENOMIC DNA]</scope>
    <source>
        <strain evidence="2 3">DSM 43582</strain>
    </source>
</reference>
<evidence type="ECO:0000256" key="1">
    <source>
        <dbReference type="SAM" id="Coils"/>
    </source>
</evidence>
<proteinExistence type="predicted"/>
<sequence>MRGLEVRLARLIEDTRDLGREATVDRVSDLQRTLESLDRELAAVDRRPELGRLRREAGLLLADACARAVLARDFGDTRIPVPLSNAAGA</sequence>
<dbReference type="Proteomes" id="UP000540412">
    <property type="component" value="Unassembled WGS sequence"/>
</dbReference>
<dbReference type="AlphaFoldDB" id="A0A7W9UML4"/>
<dbReference type="EMBL" id="JACHIT010000002">
    <property type="protein sequence ID" value="MBB5917880.1"/>
    <property type="molecule type" value="Genomic_DNA"/>
</dbReference>
<dbReference type="RefSeq" id="WP_040747715.1">
    <property type="nucleotide sequence ID" value="NZ_JACHIT010000002.1"/>
</dbReference>
<gene>
    <name evidence="2" type="ORF">BJY24_006792</name>
</gene>
<evidence type="ECO:0000313" key="3">
    <source>
        <dbReference type="Proteomes" id="UP000540412"/>
    </source>
</evidence>
<organism evidence="2 3">
    <name type="scientific">Nocardia transvalensis</name>
    <dbReference type="NCBI Taxonomy" id="37333"/>
    <lineage>
        <taxon>Bacteria</taxon>
        <taxon>Bacillati</taxon>
        <taxon>Actinomycetota</taxon>
        <taxon>Actinomycetes</taxon>
        <taxon>Mycobacteriales</taxon>
        <taxon>Nocardiaceae</taxon>
        <taxon>Nocardia</taxon>
    </lineage>
</organism>
<comment type="caution">
    <text evidence="2">The sequence shown here is derived from an EMBL/GenBank/DDBJ whole genome shotgun (WGS) entry which is preliminary data.</text>
</comment>